<dbReference type="PANTHER" id="PTHR43662:SF7">
    <property type="entry name" value="DUF1996 DOMAIN-CONTAINING PROTEIN"/>
    <property type="match status" value="1"/>
</dbReference>
<gene>
    <name evidence="3" type="ORF">BDBG_01485</name>
</gene>
<evidence type="ECO:0000259" key="2">
    <source>
        <dbReference type="Pfam" id="PF09362"/>
    </source>
</evidence>
<protein>
    <submittedName>
        <fullName evidence="3">WSC domain-containing protein</fullName>
    </submittedName>
</protein>
<sequence>MHLGIVFTAVVAATISPALAFWRLPCRGRLGVARLDPLVNPGAISSHAHVIHGASNFGMSVTVDSLLASDCTSCAVKEDKSIYWTPATYFKYPNGDTELVDQVGGMLVYYLLRGDNVKAFPKGFRMLAGDPYQRNFTWPVPDPPKSSWSGAQSSQFALSQKAIGFNCLNYAGGKNEPTLFRHTLPDKSYIDAHCPDGVRMEMMFPSCWNGKDLDSPDHKSHMAYPSLVEDGVCPQGFETRLVSLLYETIWNTAKYRGVEGEFVLSNGDPQGSGYHADFMEAWEPGFLEKAVKTCRNPSGRVEDCPVFTLISQGEQNKCKFKMPSILANEDCQFTKGGLPGAVEILPGPAYAKLPKIKVPEIKAPKIKLPELNAPVKDAAGPLPAASTPPTRTPPPGKCPSLTIGVLLSLNIRSHIHPPTPPTRPPPPPPPPPAPKPSTTPAPAPGQFFAPKEDYNGNATPISTSTYTEGNVVYEVVIMEEKVTTTIELPAGATPPAGAKAVRRAHKRHGHGHFH</sequence>
<dbReference type="PANTHER" id="PTHR43662">
    <property type="match status" value="1"/>
</dbReference>
<accession>A0A179UAI4</accession>
<reference evidence="4" key="1">
    <citation type="journal article" date="2015" name="PLoS Genet.">
        <title>The dynamic genome and transcriptome of the human fungal pathogen Blastomyces and close relative Emmonsia.</title>
        <authorList>
            <person name="Munoz J.F."/>
            <person name="Gauthier G.M."/>
            <person name="Desjardins C.A."/>
            <person name="Gallo J.E."/>
            <person name="Holder J."/>
            <person name="Sullivan T.D."/>
            <person name="Marty A.J."/>
            <person name="Carmen J.C."/>
            <person name="Chen Z."/>
            <person name="Ding L."/>
            <person name="Gujja S."/>
            <person name="Magrini V."/>
            <person name="Misas E."/>
            <person name="Mitreva M."/>
            <person name="Priest M."/>
            <person name="Saif S."/>
            <person name="Whiston E.A."/>
            <person name="Young S."/>
            <person name="Zeng Q."/>
            <person name="Goldman W.E."/>
            <person name="Mardis E.R."/>
            <person name="Taylor J.W."/>
            <person name="McEwen J.G."/>
            <person name="Clay O.K."/>
            <person name="Klein B.S."/>
            <person name="Cuomo C.A."/>
        </authorList>
    </citation>
    <scope>NUCLEOTIDE SEQUENCE [LARGE SCALE GENOMIC DNA]</scope>
    <source>
        <strain evidence="4">SLH14081</strain>
    </source>
</reference>
<dbReference type="EMBL" id="GG657449">
    <property type="protein sequence ID" value="OAT05025.1"/>
    <property type="molecule type" value="Genomic_DNA"/>
</dbReference>
<dbReference type="GeneID" id="8507124"/>
<dbReference type="OrthoDB" id="74764at2759"/>
<feature type="domain" description="DUF1996" evidence="2">
    <location>
        <begin position="36"/>
        <end position="282"/>
    </location>
</feature>
<dbReference type="RefSeq" id="XP_031576494.1">
    <property type="nucleotide sequence ID" value="XM_031720355.1"/>
</dbReference>
<dbReference type="Proteomes" id="UP000002038">
    <property type="component" value="Unassembled WGS sequence"/>
</dbReference>
<dbReference type="KEGG" id="bgh:BDBG_01485"/>
<organism evidence="3 4">
    <name type="scientific">Blastomyces gilchristii (strain SLH14081)</name>
    <name type="common">Blastomyces dermatitidis</name>
    <dbReference type="NCBI Taxonomy" id="559298"/>
    <lineage>
        <taxon>Eukaryota</taxon>
        <taxon>Fungi</taxon>
        <taxon>Dikarya</taxon>
        <taxon>Ascomycota</taxon>
        <taxon>Pezizomycotina</taxon>
        <taxon>Eurotiomycetes</taxon>
        <taxon>Eurotiomycetidae</taxon>
        <taxon>Onygenales</taxon>
        <taxon>Ajellomycetaceae</taxon>
        <taxon>Blastomyces</taxon>
    </lineage>
</organism>
<dbReference type="VEuPathDB" id="FungiDB:BDBG_01485"/>
<dbReference type="Pfam" id="PF09362">
    <property type="entry name" value="DUF1996"/>
    <property type="match status" value="1"/>
</dbReference>
<evidence type="ECO:0000313" key="3">
    <source>
        <dbReference type="EMBL" id="OAT05025.1"/>
    </source>
</evidence>
<proteinExistence type="predicted"/>
<dbReference type="AlphaFoldDB" id="A0A179UAI4"/>
<dbReference type="InterPro" id="IPR018535">
    <property type="entry name" value="DUF1996"/>
</dbReference>
<name>A0A179UAI4_BLAGS</name>
<feature type="compositionally biased region" description="Pro residues" evidence="1">
    <location>
        <begin position="417"/>
        <end position="443"/>
    </location>
</feature>
<keyword evidence="4" id="KW-1185">Reference proteome</keyword>
<feature type="region of interest" description="Disordered" evidence="1">
    <location>
        <begin position="379"/>
        <end position="399"/>
    </location>
</feature>
<feature type="region of interest" description="Disordered" evidence="1">
    <location>
        <begin position="413"/>
        <end position="464"/>
    </location>
</feature>
<evidence type="ECO:0000313" key="4">
    <source>
        <dbReference type="Proteomes" id="UP000002038"/>
    </source>
</evidence>
<evidence type="ECO:0000256" key="1">
    <source>
        <dbReference type="SAM" id="MobiDB-lite"/>
    </source>
</evidence>